<dbReference type="PRINTS" id="PR00092">
    <property type="entry name" value="TYROSINASE"/>
</dbReference>
<dbReference type="PROSITE" id="PS00498">
    <property type="entry name" value="TYROSINASE_2"/>
    <property type="match status" value="1"/>
</dbReference>
<dbReference type="SUPFAM" id="SSF48056">
    <property type="entry name" value="Di-copper centre-containing domain"/>
    <property type="match status" value="1"/>
</dbReference>
<gene>
    <name evidence="6" type="ORF">M430DRAFT_144286</name>
</gene>
<dbReference type="InterPro" id="IPR008922">
    <property type="entry name" value="Di-copper_centre_dom_sf"/>
</dbReference>
<dbReference type="GO" id="GO:0046872">
    <property type="term" value="F:metal ion binding"/>
    <property type="evidence" value="ECO:0007669"/>
    <property type="project" value="UniProtKB-KW"/>
</dbReference>
<dbReference type="STRING" id="857342.A0A2T3AU66"/>
<dbReference type="PANTHER" id="PTHR11474">
    <property type="entry name" value="TYROSINASE FAMILY MEMBER"/>
    <property type="match status" value="1"/>
</dbReference>
<evidence type="ECO:0000256" key="1">
    <source>
        <dbReference type="ARBA" id="ARBA00022723"/>
    </source>
</evidence>
<dbReference type="Pfam" id="PF00264">
    <property type="entry name" value="Tyrosinase"/>
    <property type="match status" value="1"/>
</dbReference>
<reference evidence="6 7" key="1">
    <citation type="journal article" date="2018" name="New Phytol.">
        <title>Comparative genomics and transcriptomics depict ericoid mycorrhizal fungi as versatile saprotrophs and plant mutualists.</title>
        <authorList>
            <person name="Martino E."/>
            <person name="Morin E."/>
            <person name="Grelet G.A."/>
            <person name="Kuo A."/>
            <person name="Kohler A."/>
            <person name="Daghino S."/>
            <person name="Barry K.W."/>
            <person name="Cichocki N."/>
            <person name="Clum A."/>
            <person name="Dockter R.B."/>
            <person name="Hainaut M."/>
            <person name="Kuo R.C."/>
            <person name="LaButti K."/>
            <person name="Lindahl B.D."/>
            <person name="Lindquist E.A."/>
            <person name="Lipzen A."/>
            <person name="Khouja H.R."/>
            <person name="Magnuson J."/>
            <person name="Murat C."/>
            <person name="Ohm R.A."/>
            <person name="Singer S.W."/>
            <person name="Spatafora J.W."/>
            <person name="Wang M."/>
            <person name="Veneault-Fourrey C."/>
            <person name="Henrissat B."/>
            <person name="Grigoriev I.V."/>
            <person name="Martin F.M."/>
            <person name="Perotto S."/>
        </authorList>
    </citation>
    <scope>NUCLEOTIDE SEQUENCE [LARGE SCALE GENOMIC DNA]</scope>
    <source>
        <strain evidence="6 7">ATCC 22711</strain>
    </source>
</reference>
<dbReference type="GO" id="GO:0016491">
    <property type="term" value="F:oxidoreductase activity"/>
    <property type="evidence" value="ECO:0007669"/>
    <property type="project" value="UniProtKB-KW"/>
</dbReference>
<sequence length="387" mass="42554">MRFQTPALGALALATAAKGFTPALTIGTDILAANGLLNLGIYEFEEALAGNTTNCTLANVKIRREWGTLSQKERVAYTDAVLCLMSKPARTSPEDAPGAKTRYDDFVFTHINQTLSIHGTTNFLSWHRYFVHTFEQALKDECGYTGTQPYWNWGKTAFDPVNSYIFDGSPYSVGGNGVYEPHNCTNALPTGLNCIPPGEGGGCVETGPFKNMTVNLGPITPTLAEPEVKAMSSLGAYNPRCLKRDVSQWVSSRFNTDQNSTDLITQNTDIYWFQTVMQGTFNLGEFGVHTGGHFTIGGDPGGDLFTSPGDPAFWLHHGQIDRTWWIWQNQDLRNRLYAISGTITINNSPPSRNGTLDDILSLGVNAEDITIRDAMSTMRGPFCYIYL</sequence>
<name>A0A2T3AU66_AMORE</name>
<organism evidence="6 7">
    <name type="scientific">Amorphotheca resinae ATCC 22711</name>
    <dbReference type="NCBI Taxonomy" id="857342"/>
    <lineage>
        <taxon>Eukaryota</taxon>
        <taxon>Fungi</taxon>
        <taxon>Dikarya</taxon>
        <taxon>Ascomycota</taxon>
        <taxon>Pezizomycotina</taxon>
        <taxon>Leotiomycetes</taxon>
        <taxon>Helotiales</taxon>
        <taxon>Amorphothecaceae</taxon>
        <taxon>Amorphotheca</taxon>
    </lineage>
</organism>
<dbReference type="Proteomes" id="UP000241818">
    <property type="component" value="Unassembled WGS sequence"/>
</dbReference>
<dbReference type="AlphaFoldDB" id="A0A2T3AU66"/>
<dbReference type="InterPro" id="IPR050316">
    <property type="entry name" value="Tyrosinase/Hemocyanin"/>
</dbReference>
<keyword evidence="1" id="KW-0479">Metal-binding</keyword>
<feature type="signal peptide" evidence="3">
    <location>
        <begin position="1"/>
        <end position="19"/>
    </location>
</feature>
<accession>A0A2T3AU66</accession>
<dbReference type="InParanoid" id="A0A2T3AU66"/>
<dbReference type="PANTHER" id="PTHR11474:SF125">
    <property type="entry name" value="N-ACETYL-6-HYDROXYTRYPTOPHAN OXIDASE IVOB-RELATED"/>
    <property type="match status" value="1"/>
</dbReference>
<dbReference type="PROSITE" id="PS00497">
    <property type="entry name" value="TYROSINASE_1"/>
    <property type="match status" value="1"/>
</dbReference>
<evidence type="ECO:0000259" key="4">
    <source>
        <dbReference type="PROSITE" id="PS00497"/>
    </source>
</evidence>
<dbReference type="OrthoDB" id="6132182at2759"/>
<evidence type="ECO:0000313" key="6">
    <source>
        <dbReference type="EMBL" id="PSS12201.1"/>
    </source>
</evidence>
<dbReference type="RefSeq" id="XP_024718199.1">
    <property type="nucleotide sequence ID" value="XM_024862880.1"/>
</dbReference>
<evidence type="ECO:0000256" key="2">
    <source>
        <dbReference type="ARBA" id="ARBA00023002"/>
    </source>
</evidence>
<dbReference type="GeneID" id="36570961"/>
<keyword evidence="2" id="KW-0560">Oxidoreductase</keyword>
<proteinExistence type="predicted"/>
<feature type="domain" description="Tyrosinase copper-binding" evidence="4">
    <location>
        <begin position="118"/>
        <end position="135"/>
    </location>
</feature>
<evidence type="ECO:0000259" key="5">
    <source>
        <dbReference type="PROSITE" id="PS00498"/>
    </source>
</evidence>
<keyword evidence="3" id="KW-0732">Signal</keyword>
<feature type="chain" id="PRO_5015574949" description="Tyrosinase copper-binding domain-containing protein" evidence="3">
    <location>
        <begin position="20"/>
        <end position="387"/>
    </location>
</feature>
<dbReference type="InterPro" id="IPR002227">
    <property type="entry name" value="Tyrosinase_Cu-bd"/>
</dbReference>
<protein>
    <recommendedName>
        <fullName evidence="4 5">Tyrosinase copper-binding domain-containing protein</fullName>
    </recommendedName>
</protein>
<feature type="domain" description="Tyrosinase copper-binding" evidence="5">
    <location>
        <begin position="310"/>
        <end position="321"/>
    </location>
</feature>
<dbReference type="EMBL" id="KZ679015">
    <property type="protein sequence ID" value="PSS12201.1"/>
    <property type="molecule type" value="Genomic_DNA"/>
</dbReference>
<evidence type="ECO:0000256" key="3">
    <source>
        <dbReference type="SAM" id="SignalP"/>
    </source>
</evidence>
<dbReference type="Gene3D" id="1.10.1280.10">
    <property type="entry name" value="Di-copper center containing domain from catechol oxidase"/>
    <property type="match status" value="1"/>
</dbReference>
<evidence type="ECO:0000313" key="7">
    <source>
        <dbReference type="Proteomes" id="UP000241818"/>
    </source>
</evidence>
<keyword evidence="7" id="KW-1185">Reference proteome</keyword>